<proteinExistence type="predicted"/>
<evidence type="ECO:0000256" key="1">
    <source>
        <dbReference type="SAM" id="Phobius"/>
    </source>
</evidence>
<keyword evidence="2" id="KW-0934">Plastid</keyword>
<keyword evidence="1" id="KW-1133">Transmembrane helix</keyword>
<organism evidence="2">
    <name type="scientific">Paulinella micropora</name>
    <dbReference type="NCBI Taxonomy" id="1928728"/>
    <lineage>
        <taxon>Eukaryota</taxon>
        <taxon>Sar</taxon>
        <taxon>Rhizaria</taxon>
        <taxon>Cercozoa</taxon>
        <taxon>Imbricatea</taxon>
        <taxon>Silicofilosea</taxon>
        <taxon>Euglyphida</taxon>
        <taxon>Paulinellidae</taxon>
        <taxon>Paulinella</taxon>
    </lineage>
</organism>
<reference evidence="2" key="1">
    <citation type="journal article" date="2017" name="Protist">
        <title>Diversity of the Photosynthetic Paulinella Species, with the Description of Paulinella micropora sp. nov. and the Chromatophore Genome Sequence for strain KR01.</title>
        <authorList>
            <person name="Lhee D."/>
            <person name="Yang E.C."/>
            <person name="Kim J.I."/>
            <person name="Nakayama T."/>
            <person name="Zuccarello G."/>
            <person name="Andersen R.A."/>
            <person name="Yoon H.S."/>
        </authorList>
    </citation>
    <scope>NUCLEOTIDE SEQUENCE</scope>
    <source>
        <strain evidence="3">FK01</strain>
        <strain evidence="2">KR01</strain>
    </source>
</reference>
<dbReference type="EMBL" id="KY124271">
    <property type="protein sequence ID" value="AQX45320.1"/>
    <property type="molecule type" value="Genomic_DNA"/>
</dbReference>
<dbReference type="EMBL" id="LC490351">
    <property type="protein sequence ID" value="BBL86539.1"/>
    <property type="molecule type" value="Genomic_DNA"/>
</dbReference>
<reference evidence="4 5" key="2">
    <citation type="submission" date="2019-06" db="EMBL/GenBank/DDBJ databases">
        <title>A hidden player of endosymbiotic evolution: DNA virus triggered massive gene transfer.</title>
        <authorList>
            <person name="Matsuo M."/>
            <person name="Katahata A."/>
            <person name="Tachikawa M."/>
            <person name="Minakuchi Y."/>
            <person name="Noguchi H."/>
            <person name="Toyoda A."/>
            <person name="Fujiyama A."/>
            <person name="Suzuki Y."/>
            <person name="Satoh S."/>
            <person name="Nakayama T."/>
            <person name="Kamikawa R."/>
            <person name="Nomura M."/>
            <person name="Inagaki Y."/>
            <person name="Ishida K."/>
            <person name="Obokata J."/>
        </authorList>
    </citation>
    <scope>NUCLEOTIDE SEQUENCE [LARGE SCALE GENOMIC DNA]</scope>
    <source>
        <strain evidence="4 5">MYN1</strain>
    </source>
</reference>
<evidence type="ECO:0000313" key="4">
    <source>
        <dbReference type="EMBL" id="BBL86539.1"/>
    </source>
</evidence>
<keyword evidence="1" id="KW-0812">Transmembrane</keyword>
<dbReference type="AlphaFoldDB" id="A0A1L5YCX2"/>
<accession>A0A1L5YCX2</accession>
<dbReference type="EMBL" id="KX897545">
    <property type="protein sequence ID" value="APP88553.1"/>
    <property type="molecule type" value="Genomic_DNA"/>
</dbReference>
<geneLocation type="plastid" evidence="2"/>
<feature type="transmembrane region" description="Helical" evidence="1">
    <location>
        <begin position="33"/>
        <end position="50"/>
    </location>
</feature>
<feature type="transmembrane region" description="Helical" evidence="1">
    <location>
        <begin position="62"/>
        <end position="80"/>
    </location>
</feature>
<evidence type="ECO:0000313" key="3">
    <source>
        <dbReference type="EMBL" id="AQX45320.1"/>
    </source>
</evidence>
<keyword evidence="5" id="KW-1185">Reference proteome</keyword>
<gene>
    <name evidence="4" type="primary">MYN1_Chr_715</name>
    <name evidence="2" type="ORF">PCKR_789</name>
    <name evidence="3" type="ORF">PFK_789</name>
    <name evidence="4" type="ORF">PMYN1_Chma734</name>
</gene>
<protein>
    <submittedName>
        <fullName evidence="2">Uncharacterized protein</fullName>
    </submittedName>
</protein>
<dbReference type="Proteomes" id="UP000503178">
    <property type="component" value="Chromatophore Pltd"/>
</dbReference>
<evidence type="ECO:0000313" key="2">
    <source>
        <dbReference type="EMBL" id="APP88553.1"/>
    </source>
</evidence>
<name>A0A1L5YCX2_9EUKA</name>
<sequence>MLIPIKSNELRQLIPAVATGAQFSECTNNPRKILKRVLVAILGGIISLLISQNQLSTPWSPIWLIVSFIFFLYLLWGPIVEAGQRNAELRKYPNAALFKGSIRNIYTREQVEDRREQASPRGILELVENRRTLLCIEIEDEDGYIGEIQFPVSKKHQSISNGLSIYGIVLSEHNNFSRINAITDAWLPSLQLWVGLYPYLLRPVFEELCTYRLNRR</sequence>
<evidence type="ECO:0000313" key="5">
    <source>
        <dbReference type="Proteomes" id="UP000503178"/>
    </source>
</evidence>
<keyword evidence="1" id="KW-0472">Membrane</keyword>